<feature type="domain" description="C2H2 AKAP95-type" evidence="9">
    <location>
        <begin position="514"/>
        <end position="537"/>
    </location>
</feature>
<feature type="compositionally biased region" description="Basic and acidic residues" evidence="8">
    <location>
        <begin position="672"/>
        <end position="688"/>
    </location>
</feature>
<feature type="compositionally biased region" description="Acidic residues" evidence="8">
    <location>
        <begin position="658"/>
        <end position="670"/>
    </location>
</feature>
<feature type="compositionally biased region" description="Basic and acidic residues" evidence="8">
    <location>
        <begin position="597"/>
        <end position="648"/>
    </location>
</feature>
<evidence type="ECO:0000313" key="10">
    <source>
        <dbReference type="EMBL" id="KAK1803168.1"/>
    </source>
</evidence>
<evidence type="ECO:0000256" key="6">
    <source>
        <dbReference type="ARBA" id="ARBA00023242"/>
    </source>
</evidence>
<feature type="region of interest" description="Disordered" evidence="8">
    <location>
        <begin position="121"/>
        <end position="147"/>
    </location>
</feature>
<reference evidence="10" key="1">
    <citation type="submission" date="2023-03" db="EMBL/GenBank/DDBJ databases">
        <title>Electrophorus voltai genome.</title>
        <authorList>
            <person name="Bian C."/>
        </authorList>
    </citation>
    <scope>NUCLEOTIDE SEQUENCE</scope>
    <source>
        <strain evidence="10">CB-2022</strain>
        <tissue evidence="10">Muscle</tissue>
    </source>
</reference>
<evidence type="ECO:0000256" key="2">
    <source>
        <dbReference type="ARBA" id="ARBA00022723"/>
    </source>
</evidence>
<dbReference type="PROSITE" id="PS51799">
    <property type="entry name" value="ZF_C2H2_AKAP95"/>
    <property type="match status" value="2"/>
</dbReference>
<keyword evidence="5" id="KW-0862">Zinc</keyword>
<proteinExistence type="inferred from homology"/>
<evidence type="ECO:0000256" key="4">
    <source>
        <dbReference type="ARBA" id="ARBA00022771"/>
    </source>
</evidence>
<feature type="domain" description="C2H2 AKAP95-type" evidence="9">
    <location>
        <begin position="421"/>
        <end position="443"/>
    </location>
</feature>
<feature type="region of interest" description="Disordered" evidence="8">
    <location>
        <begin position="576"/>
        <end position="706"/>
    </location>
</feature>
<evidence type="ECO:0000256" key="5">
    <source>
        <dbReference type="ARBA" id="ARBA00022833"/>
    </source>
</evidence>
<dbReference type="Pfam" id="PF04988">
    <property type="entry name" value="AKAP95"/>
    <property type="match status" value="1"/>
</dbReference>
<keyword evidence="3" id="KW-0677">Repeat</keyword>
<dbReference type="GO" id="GO:0003677">
    <property type="term" value="F:DNA binding"/>
    <property type="evidence" value="ECO:0007669"/>
    <property type="project" value="InterPro"/>
</dbReference>
<dbReference type="EMBL" id="JAROKS010000006">
    <property type="protein sequence ID" value="KAK1803168.1"/>
    <property type="molecule type" value="Genomic_DNA"/>
</dbReference>
<evidence type="ECO:0000256" key="7">
    <source>
        <dbReference type="PROSITE-ProRule" id="PRU01140"/>
    </source>
</evidence>
<dbReference type="GO" id="GO:0005634">
    <property type="term" value="C:nucleus"/>
    <property type="evidence" value="ECO:0007669"/>
    <property type="project" value="UniProtKB-SubCell"/>
</dbReference>
<dbReference type="Proteomes" id="UP001239994">
    <property type="component" value="Unassembled WGS sequence"/>
</dbReference>
<dbReference type="InterPro" id="IPR007071">
    <property type="entry name" value="AKAP95"/>
</dbReference>
<protein>
    <recommendedName>
        <fullName evidence="9">C2H2 AKAP95-type domain-containing protein</fullName>
    </recommendedName>
</protein>
<feature type="non-terminal residue" evidence="10">
    <location>
        <position position="706"/>
    </location>
</feature>
<evidence type="ECO:0000256" key="8">
    <source>
        <dbReference type="SAM" id="MobiDB-lite"/>
    </source>
</evidence>
<evidence type="ECO:0000259" key="9">
    <source>
        <dbReference type="PROSITE" id="PS51799"/>
    </source>
</evidence>
<comment type="subcellular location">
    <subcellularLocation>
        <location evidence="1">Nucleus</location>
    </subcellularLocation>
</comment>
<keyword evidence="11" id="KW-1185">Reference proteome</keyword>
<accession>A0AAD8ZRX5</accession>
<comment type="caution">
    <text evidence="10">The sequence shown here is derived from an EMBL/GenBank/DDBJ whole genome shotgun (WGS) entry which is preliminary data.</text>
</comment>
<keyword evidence="4 7" id="KW-0863">Zinc-finger</keyword>
<feature type="compositionally biased region" description="Gly residues" evidence="8">
    <location>
        <begin position="226"/>
        <end position="237"/>
    </location>
</feature>
<feature type="region of interest" description="Disordered" evidence="8">
    <location>
        <begin position="195"/>
        <end position="402"/>
    </location>
</feature>
<dbReference type="GO" id="GO:0008270">
    <property type="term" value="F:zinc ion binding"/>
    <property type="evidence" value="ECO:0007669"/>
    <property type="project" value="UniProtKB-KW"/>
</dbReference>
<dbReference type="InterPro" id="IPR034736">
    <property type="entry name" value="ZF_C2H2_AKAP95"/>
</dbReference>
<keyword evidence="2" id="KW-0479">Metal-binding</keyword>
<organism evidence="10 11">
    <name type="scientific">Electrophorus voltai</name>
    <dbReference type="NCBI Taxonomy" id="2609070"/>
    <lineage>
        <taxon>Eukaryota</taxon>
        <taxon>Metazoa</taxon>
        <taxon>Chordata</taxon>
        <taxon>Craniata</taxon>
        <taxon>Vertebrata</taxon>
        <taxon>Euteleostomi</taxon>
        <taxon>Actinopterygii</taxon>
        <taxon>Neopterygii</taxon>
        <taxon>Teleostei</taxon>
        <taxon>Ostariophysi</taxon>
        <taxon>Gymnotiformes</taxon>
        <taxon>Gymnotoidei</taxon>
        <taxon>Gymnotidae</taxon>
        <taxon>Electrophorus</taxon>
    </lineage>
</organism>
<dbReference type="PANTHER" id="PTHR12190:SF4">
    <property type="entry name" value="A-KINASE ANCHOR PROTEIN 8-LIKE"/>
    <property type="match status" value="1"/>
</dbReference>
<feature type="compositionally biased region" description="Low complexity" evidence="8">
    <location>
        <begin position="293"/>
        <end position="307"/>
    </location>
</feature>
<evidence type="ECO:0000313" key="11">
    <source>
        <dbReference type="Proteomes" id="UP001239994"/>
    </source>
</evidence>
<feature type="compositionally biased region" description="Basic residues" evidence="8">
    <location>
        <begin position="282"/>
        <end position="291"/>
    </location>
</feature>
<keyword evidence="6" id="KW-0539">Nucleus</keyword>
<sequence>WLSVLTPYRLAQPLTGFSNWGGGGGVGGGGGASNRVKHHSPFPLLLGSGSYDLYGYKDSMSGGGGYGGGGFAGNGGGGQMKRGLSGASLLSSTGTNADAVIAKINQRLDMLAQLEGGVKGGGRGDRFDQYESYDSRSSALGPRDLYRSGNYGYGDSRGDMMAQRGGMGFGAMGGAGGGGGFDGPAKMRQARDAFTGSGWGAGQRSPRRGGASAGRGFGRRQDSSSMGGGGGRNGGQGPSPSGRGKLPSLLAHRMYPESGAYQPQHGSQDYPVRHFGGGQRANRQRTRKRPLNRQQQQQQQQVKPQPEVQKKRKQSLTTADEPESKMGKTELAGEDAATCEPTEPTEPTEEAKEADAPATLESEPVAEGESADLSVKEEDPQLKAKPQGKQTPPPASKLRKRRGFFERSGVKVTAQRVTFACSICKFRSFYSEDMAAHLESKFHKDHFRFLSNQLSKPTTDFLQEYLNNKYKKTEQRVNQMENHSAAICQVLKEQDLTRDIGMEHFMRKVEAAHCAACDMYIPMQYNLIQKHLRSPDHNYNRKGTMEQSKRSSLSVARSILNHKVIGKKLESYLRGENPFIGNQDDQDPEDSMVEVSDPAHEGLKEEEKLEGVEPEGDRAVLEPETIGNREGKQEEEKVKLEKSDRGEEIGGEQQVGDGEGDGEGEGEGEGVAEQKELEGTESAEHAEDSGLQQRVEDAGADLGIKE</sequence>
<name>A0AAD8ZRX5_9TELE</name>
<dbReference type="AlphaFoldDB" id="A0AAD8ZRX5"/>
<gene>
    <name evidence="10" type="ORF">P4O66_021684</name>
</gene>
<evidence type="ECO:0000256" key="3">
    <source>
        <dbReference type="ARBA" id="ARBA00022737"/>
    </source>
</evidence>
<evidence type="ECO:0000256" key="1">
    <source>
        <dbReference type="ARBA" id="ARBA00004123"/>
    </source>
</evidence>
<dbReference type="PANTHER" id="PTHR12190">
    <property type="entry name" value="A-KINASE ANCHOR PROTEIN AKAP 8"/>
    <property type="match status" value="1"/>
</dbReference>
<comment type="similarity">
    <text evidence="7">Belongs to the AKAP95 family.</text>
</comment>